<comment type="caution">
    <text evidence="2">The sequence shown here is derived from an EMBL/GenBank/DDBJ whole genome shotgun (WGS) entry which is preliminary data.</text>
</comment>
<dbReference type="SUPFAM" id="SSF51445">
    <property type="entry name" value="(Trans)glycosidases"/>
    <property type="match status" value="1"/>
</dbReference>
<keyword evidence="1" id="KW-1133">Transmembrane helix</keyword>
<dbReference type="RefSeq" id="WP_310103410.1">
    <property type="nucleotide sequence ID" value="NZ_JAVDUU010000006.1"/>
</dbReference>
<reference evidence="2 3" key="1">
    <citation type="submission" date="2023-07" db="EMBL/GenBank/DDBJ databases">
        <title>Sorghum-associated microbial communities from plants grown in Nebraska, USA.</title>
        <authorList>
            <person name="Schachtman D."/>
        </authorList>
    </citation>
    <scope>NUCLEOTIDE SEQUENCE [LARGE SCALE GENOMIC DNA]</scope>
    <source>
        <strain evidence="2 3">3262</strain>
    </source>
</reference>
<gene>
    <name evidence="2" type="ORF">J2W55_005274</name>
</gene>
<dbReference type="EMBL" id="JAVDUU010000006">
    <property type="protein sequence ID" value="MDR6945402.1"/>
    <property type="molecule type" value="Genomic_DNA"/>
</dbReference>
<sequence length="459" mass="53070">MTLLSNLDLVRLKYILIVIIVLLISAAAVFFFADPYSKKFSKSSNRAVSIRYDNGAYTLYRFGKPFFIRGAAGTSHLKELSQAGGNTIRAWDTVGLQHLLADAEANNIAVVVGLPMPYNDDMDAFYNNDAEVKAQFIKYRELVARYKKSKAILFWCVGNELAFPVKPQYLNFYKAFNQLVDMIHHDDPDHPVTTTMINVSNRNLISIKLRTNIDLISFNIFGALRSLDADLKSIKHAWNGPFMITEWAIDGPWPGQEHTAWGAYIENTSNKKAEQYLNLYQRYMPLKNPHFLGSLAFYWGQKQETTPTWFSLFDKYGNKSASVNVMQYLWTGKWPAHKAPEIKYMLVDDRGARDNPIYRPKVTLRSKVWMADPSLNKNLRFEWFIQPEDWFRTQHFYNQKARKTLDSLCVSENQETATFKTPLKEGPYRIFVNIYDKNGYFASCNTPFYVVEDKITDNK</sequence>
<accession>A0ABU1TJ09</accession>
<feature type="transmembrane region" description="Helical" evidence="1">
    <location>
        <begin position="12"/>
        <end position="33"/>
    </location>
</feature>
<proteinExistence type="predicted"/>
<evidence type="ECO:0008006" key="4">
    <source>
        <dbReference type="Google" id="ProtNLM"/>
    </source>
</evidence>
<keyword evidence="3" id="KW-1185">Reference proteome</keyword>
<evidence type="ECO:0000313" key="2">
    <source>
        <dbReference type="EMBL" id="MDR6945402.1"/>
    </source>
</evidence>
<evidence type="ECO:0000313" key="3">
    <source>
        <dbReference type="Proteomes" id="UP001247620"/>
    </source>
</evidence>
<dbReference type="Proteomes" id="UP001247620">
    <property type="component" value="Unassembled WGS sequence"/>
</dbReference>
<dbReference type="Gene3D" id="3.20.20.80">
    <property type="entry name" value="Glycosidases"/>
    <property type="match status" value="1"/>
</dbReference>
<protein>
    <recommendedName>
        <fullName evidence="4">Glycosyl hydrolases family 2, TIM barrel domain</fullName>
    </recommendedName>
</protein>
<keyword evidence="1" id="KW-0472">Membrane</keyword>
<organism evidence="2 3">
    <name type="scientific">Mucilaginibacter pocheonensis</name>
    <dbReference type="NCBI Taxonomy" id="398050"/>
    <lineage>
        <taxon>Bacteria</taxon>
        <taxon>Pseudomonadati</taxon>
        <taxon>Bacteroidota</taxon>
        <taxon>Sphingobacteriia</taxon>
        <taxon>Sphingobacteriales</taxon>
        <taxon>Sphingobacteriaceae</taxon>
        <taxon>Mucilaginibacter</taxon>
    </lineage>
</organism>
<keyword evidence="1" id="KW-0812">Transmembrane</keyword>
<dbReference type="InterPro" id="IPR017853">
    <property type="entry name" value="GH"/>
</dbReference>
<name>A0ABU1TJ09_9SPHI</name>
<evidence type="ECO:0000256" key="1">
    <source>
        <dbReference type="SAM" id="Phobius"/>
    </source>
</evidence>